<dbReference type="Proteomes" id="UP000439903">
    <property type="component" value="Unassembled WGS sequence"/>
</dbReference>
<comment type="caution">
    <text evidence="1">The sequence shown here is derived from an EMBL/GenBank/DDBJ whole genome shotgun (WGS) entry which is preliminary data.</text>
</comment>
<dbReference type="EMBL" id="WTPW01001013">
    <property type="protein sequence ID" value="KAF0462440.1"/>
    <property type="molecule type" value="Genomic_DNA"/>
</dbReference>
<reference evidence="1 2" key="1">
    <citation type="journal article" date="2019" name="Environ. Microbiol.">
        <title>At the nexus of three kingdoms: the genome of the mycorrhizal fungus Gigaspora margarita provides insights into plant, endobacterial and fungal interactions.</title>
        <authorList>
            <person name="Venice F."/>
            <person name="Ghignone S."/>
            <person name="Salvioli di Fossalunga A."/>
            <person name="Amselem J."/>
            <person name="Novero M."/>
            <person name="Xianan X."/>
            <person name="Sedzielewska Toro K."/>
            <person name="Morin E."/>
            <person name="Lipzen A."/>
            <person name="Grigoriev I.V."/>
            <person name="Henrissat B."/>
            <person name="Martin F.M."/>
            <person name="Bonfante P."/>
        </authorList>
    </citation>
    <scope>NUCLEOTIDE SEQUENCE [LARGE SCALE GENOMIC DNA]</scope>
    <source>
        <strain evidence="1 2">BEG34</strain>
    </source>
</reference>
<gene>
    <name evidence="1" type="ORF">F8M41_000297</name>
</gene>
<accession>A0A8H4A920</accession>
<organism evidence="1 2">
    <name type="scientific">Gigaspora margarita</name>
    <dbReference type="NCBI Taxonomy" id="4874"/>
    <lineage>
        <taxon>Eukaryota</taxon>
        <taxon>Fungi</taxon>
        <taxon>Fungi incertae sedis</taxon>
        <taxon>Mucoromycota</taxon>
        <taxon>Glomeromycotina</taxon>
        <taxon>Glomeromycetes</taxon>
        <taxon>Diversisporales</taxon>
        <taxon>Gigasporaceae</taxon>
        <taxon>Gigaspora</taxon>
    </lineage>
</organism>
<evidence type="ECO:0000313" key="2">
    <source>
        <dbReference type="Proteomes" id="UP000439903"/>
    </source>
</evidence>
<evidence type="ECO:0000313" key="1">
    <source>
        <dbReference type="EMBL" id="KAF0462440.1"/>
    </source>
</evidence>
<proteinExistence type="predicted"/>
<keyword evidence="2" id="KW-1185">Reference proteome</keyword>
<name>A0A8H4A920_GIGMA</name>
<sequence length="69" mass="8191">MKEKKNNKSAFSISQIADIHHSHYNHNYKFCKDGPLLKKQFGSLTIEYYNNSVAEYNQKDNDDEYDDKE</sequence>
<dbReference type="AlphaFoldDB" id="A0A8H4A920"/>
<protein>
    <submittedName>
        <fullName evidence="1">Uncharacterized protein</fullName>
    </submittedName>
</protein>